<comment type="caution">
    <text evidence="5">The sequence shown here is derived from an EMBL/GenBank/DDBJ whole genome shotgun (WGS) entry which is preliminary data.</text>
</comment>
<dbReference type="InterPro" id="IPR014041">
    <property type="entry name" value="ESCRT-II_cplx_Vps25-sub_N"/>
</dbReference>
<accession>A0A4U0UTC3</accession>
<feature type="compositionally biased region" description="Low complexity" evidence="4">
    <location>
        <begin position="1"/>
        <end position="38"/>
    </location>
</feature>
<dbReference type="GO" id="GO:0005198">
    <property type="term" value="F:structural molecule activity"/>
    <property type="evidence" value="ECO:0007669"/>
    <property type="project" value="TreeGrafter"/>
</dbReference>
<evidence type="ECO:0000256" key="3">
    <source>
        <dbReference type="ARBA" id="ARBA00022927"/>
    </source>
</evidence>
<dbReference type="InterPro" id="IPR036390">
    <property type="entry name" value="WH_DNA-bd_sf"/>
</dbReference>
<evidence type="ECO:0000256" key="2">
    <source>
        <dbReference type="ARBA" id="ARBA00022448"/>
    </source>
</evidence>
<evidence type="ECO:0008006" key="7">
    <source>
        <dbReference type="Google" id="ProtNLM"/>
    </source>
</evidence>
<dbReference type="GO" id="GO:0042803">
    <property type="term" value="F:protein homodimerization activity"/>
    <property type="evidence" value="ECO:0007669"/>
    <property type="project" value="TreeGrafter"/>
</dbReference>
<dbReference type="PANTHER" id="PTHR13149:SF0">
    <property type="entry name" value="VACUOLAR PROTEIN-SORTING-ASSOCIATED PROTEIN 25"/>
    <property type="match status" value="1"/>
</dbReference>
<dbReference type="GO" id="GO:0043328">
    <property type="term" value="P:protein transport to vacuole involved in ubiquitin-dependent protein catabolic process via the multivesicular body sorting pathway"/>
    <property type="evidence" value="ECO:0007669"/>
    <property type="project" value="TreeGrafter"/>
</dbReference>
<gene>
    <name evidence="5" type="ORF">B0A54_08621</name>
</gene>
<dbReference type="Proteomes" id="UP000310066">
    <property type="component" value="Unassembled WGS sequence"/>
</dbReference>
<proteinExistence type="inferred from homology"/>
<sequence>MSTSSLSPSLSTLPTAQYTPSSTTTISHTPQTPTTAPQIAPPPTTTIISSTFPFPPYTLFPPFYTLQPNLSTLSRQLLLWSTLLTSYSAHTHLFKLSLSSPPPDLFSNATIHRSLKQTDIRTVLDYMALPANGSKIEWLPPASGKKGEQSSTCWVWWRSAGEWADSVYEWVVEVTGQRGAVLTVWELRAGEGVKGREWEGMEEGMLRKVLGVLVKRGKAQVFGEGEGGGVKFF</sequence>
<keyword evidence="3" id="KW-0653">Protein transport</keyword>
<protein>
    <recommendedName>
        <fullName evidence="7">Vacuolar protein-sorting-associated protein 25</fullName>
    </recommendedName>
</protein>
<dbReference type="InterPro" id="IPR036388">
    <property type="entry name" value="WH-like_DNA-bd_sf"/>
</dbReference>
<dbReference type="OrthoDB" id="245150at2759"/>
<name>A0A4U0UTC3_9PEZI</name>
<evidence type="ECO:0000313" key="6">
    <source>
        <dbReference type="Proteomes" id="UP000310066"/>
    </source>
</evidence>
<feature type="region of interest" description="Disordered" evidence="4">
    <location>
        <begin position="1"/>
        <end position="42"/>
    </location>
</feature>
<dbReference type="Gene3D" id="1.10.10.570">
    <property type="entry name" value="Winged helix' DNA-binding domain. Chain C. Domain 1"/>
    <property type="match status" value="1"/>
</dbReference>
<dbReference type="PANTHER" id="PTHR13149">
    <property type="entry name" value="VACUOLAR PROTEIN SORTING-ASSOCIATED PROTEIN VPS25"/>
    <property type="match status" value="1"/>
</dbReference>
<evidence type="ECO:0000313" key="5">
    <source>
        <dbReference type="EMBL" id="TKA39311.1"/>
    </source>
</evidence>
<reference evidence="5 6" key="1">
    <citation type="submission" date="2017-03" db="EMBL/GenBank/DDBJ databases">
        <title>Genomes of endolithic fungi from Antarctica.</title>
        <authorList>
            <person name="Coleine C."/>
            <person name="Masonjones S."/>
            <person name="Stajich J.E."/>
        </authorList>
    </citation>
    <scope>NUCLEOTIDE SEQUENCE [LARGE SCALE GENOMIC DNA]</scope>
    <source>
        <strain evidence="5 6">CCFEE 5311</strain>
    </source>
</reference>
<evidence type="ECO:0000256" key="1">
    <source>
        <dbReference type="ARBA" id="ARBA00009674"/>
    </source>
</evidence>
<dbReference type="STRING" id="329885.A0A4U0UTC3"/>
<keyword evidence="2" id="KW-0813">Transport</keyword>
<dbReference type="InterPro" id="IPR008570">
    <property type="entry name" value="ESCRT-II_cplx_Vps25-sub"/>
</dbReference>
<dbReference type="Gene3D" id="1.10.10.10">
    <property type="entry name" value="Winged helix-like DNA-binding domain superfamily/Winged helix DNA-binding domain"/>
    <property type="match status" value="1"/>
</dbReference>
<comment type="similarity">
    <text evidence="1">Belongs to the VPS25 family.</text>
</comment>
<dbReference type="Pfam" id="PF05871">
    <property type="entry name" value="ESCRT-II"/>
    <property type="match status" value="1"/>
</dbReference>
<dbReference type="SUPFAM" id="SSF46785">
    <property type="entry name" value="Winged helix' DNA-binding domain"/>
    <property type="match status" value="2"/>
</dbReference>
<dbReference type="AlphaFoldDB" id="A0A4U0UTC3"/>
<organism evidence="5 6">
    <name type="scientific">Friedmanniomyces endolithicus</name>
    <dbReference type="NCBI Taxonomy" id="329885"/>
    <lineage>
        <taxon>Eukaryota</taxon>
        <taxon>Fungi</taxon>
        <taxon>Dikarya</taxon>
        <taxon>Ascomycota</taxon>
        <taxon>Pezizomycotina</taxon>
        <taxon>Dothideomycetes</taxon>
        <taxon>Dothideomycetidae</taxon>
        <taxon>Mycosphaerellales</taxon>
        <taxon>Teratosphaeriaceae</taxon>
        <taxon>Friedmanniomyces</taxon>
    </lineage>
</organism>
<dbReference type="GO" id="GO:0000814">
    <property type="term" value="C:ESCRT II complex"/>
    <property type="evidence" value="ECO:0007669"/>
    <property type="project" value="InterPro"/>
</dbReference>
<evidence type="ECO:0000256" key="4">
    <source>
        <dbReference type="SAM" id="MobiDB-lite"/>
    </source>
</evidence>
<dbReference type="EMBL" id="NAJP01000040">
    <property type="protein sequence ID" value="TKA39311.1"/>
    <property type="molecule type" value="Genomic_DNA"/>
</dbReference>